<sequence length="114" mass="12767">MKIKEVVELLNARVVSGQDQLDAEVEYAFASDLMSDVLTIETDNLLLLTGLANLQTIRTAEMSDISKIIFVRKKKATDEMIRLAAENDMILIECDYSMFKSSGILFKSGVKPVY</sequence>
<dbReference type="STRING" id="1678841.TBC1_11828"/>
<reference evidence="2" key="1">
    <citation type="journal article" date="2015" name="Genome Announc.">
        <title>Draft Genome Sequence of Bacteroidales Strain TBC1, a Novel Isolate from a Methanogenic Wastewater Treatment System.</title>
        <authorList>
            <person name="Tourlousse D.M."/>
            <person name="Matsuura N."/>
            <person name="Sun L."/>
            <person name="Toyonaga M."/>
            <person name="Kuroda K."/>
            <person name="Ohashi A."/>
            <person name="Cruz R."/>
            <person name="Yamaguchi T."/>
            <person name="Sekiguchi Y."/>
        </authorList>
    </citation>
    <scope>NUCLEOTIDE SEQUENCE [LARGE SCALE GENOMIC DNA]</scope>
    <source>
        <strain evidence="2">TBC1</strain>
    </source>
</reference>
<dbReference type="PATRIC" id="fig|1678841.3.peg.938"/>
<proteinExistence type="predicted"/>
<gene>
    <name evidence="2" type="ORF">TBC1_11828</name>
</gene>
<dbReference type="RefSeq" id="WP_062038884.1">
    <property type="nucleotide sequence ID" value="NZ_DF968182.1"/>
</dbReference>
<accession>A0A0S7C1N6</accession>
<evidence type="ECO:0000313" key="3">
    <source>
        <dbReference type="Proteomes" id="UP000053091"/>
    </source>
</evidence>
<dbReference type="SUPFAM" id="SSF75138">
    <property type="entry name" value="HprK N-terminal domain-like"/>
    <property type="match status" value="1"/>
</dbReference>
<keyword evidence="3" id="KW-1185">Reference proteome</keyword>
<evidence type="ECO:0000313" key="2">
    <source>
        <dbReference type="EMBL" id="GAP42691.1"/>
    </source>
</evidence>
<dbReference type="AlphaFoldDB" id="A0A0S7C1N6"/>
<protein>
    <submittedName>
        <fullName evidence="2">Protein containing DRTGG domain</fullName>
    </submittedName>
</protein>
<dbReference type="Proteomes" id="UP000053091">
    <property type="component" value="Unassembled WGS sequence"/>
</dbReference>
<comment type="subunit">
    <text evidence="1">Homohexamer.</text>
</comment>
<evidence type="ECO:0000256" key="1">
    <source>
        <dbReference type="ARBA" id="ARBA00011643"/>
    </source>
</evidence>
<dbReference type="Gene3D" id="3.40.1390.20">
    <property type="entry name" value="HprK N-terminal domain-like"/>
    <property type="match status" value="1"/>
</dbReference>
<dbReference type="EMBL" id="DF968182">
    <property type="protein sequence ID" value="GAP42691.1"/>
    <property type="molecule type" value="Genomic_DNA"/>
</dbReference>
<dbReference type="OrthoDB" id="9800390at2"/>
<organism evidence="2">
    <name type="scientific">Lentimicrobium saccharophilum</name>
    <dbReference type="NCBI Taxonomy" id="1678841"/>
    <lineage>
        <taxon>Bacteria</taxon>
        <taxon>Pseudomonadati</taxon>
        <taxon>Bacteroidota</taxon>
        <taxon>Bacteroidia</taxon>
        <taxon>Bacteroidales</taxon>
        <taxon>Lentimicrobiaceae</taxon>
        <taxon>Lentimicrobium</taxon>
    </lineage>
</organism>
<dbReference type="InterPro" id="IPR028979">
    <property type="entry name" value="Ser_kin/Pase_Hpr-like_N_sf"/>
</dbReference>
<name>A0A0S7C1N6_9BACT</name>